<keyword evidence="1" id="KW-0328">Glycosyltransferase</keyword>
<evidence type="ECO:0000256" key="6">
    <source>
        <dbReference type="SAM" id="MobiDB-lite"/>
    </source>
</evidence>
<dbReference type="RefSeq" id="WP_161977475.1">
    <property type="nucleotide sequence ID" value="NZ_BIFS01000001.1"/>
</dbReference>
<name>A0A402AM04_9CHLR</name>
<dbReference type="NCBIfam" id="TIGR02195">
    <property type="entry name" value="heptsyl_trn_II"/>
    <property type="match status" value="1"/>
</dbReference>
<evidence type="ECO:0000256" key="4">
    <source>
        <dbReference type="ARBA" id="ARBA00044042"/>
    </source>
</evidence>
<dbReference type="EMBL" id="BIFS01000001">
    <property type="protein sequence ID" value="GCE20191.1"/>
    <property type="molecule type" value="Genomic_DNA"/>
</dbReference>
<dbReference type="PANTHER" id="PTHR30160:SF1">
    <property type="entry name" value="LIPOPOLYSACCHARIDE 1,2-N-ACETYLGLUCOSAMINETRANSFERASE-RELATED"/>
    <property type="match status" value="1"/>
</dbReference>
<dbReference type="Proteomes" id="UP000287188">
    <property type="component" value="Unassembled WGS sequence"/>
</dbReference>
<evidence type="ECO:0000256" key="2">
    <source>
        <dbReference type="ARBA" id="ARBA00022679"/>
    </source>
</evidence>
<sequence length="454" mass="50390">MAHALQNRDEYGYPTRPDSRRQVRNSVVHTSKRILLSTIYILMSLFGLFLRINQGKSKATPLDPQHFHPRRILVIRLDLIGDLVLSLPVVRILKRTYPEAEIDLLALPSSARVLGNDPDIQTVLTYDPNIWRRPKGLLNPKNWREARALRQRLHARNYDLAISVFGPWAALLSLLSGARRRVGFGQESYPGLMTDNVAGQHWNPDDHLHEVDYCLRLAQAAGATLQPEDRTPTLFVDQQARQEIASLLQQEGIKSEKILIACHVSSNNGQSKRWPIPYWARLIDQLLQSGKVEVIFTGAPDDLPLIAAITARMKEQAVNLAGKTSLAQLAALLQRADIVLTGDSGPMHIACAVGSHVVAIHGPTDPALSGPVSPKATILRDPIWCSPCYKAKGAPADCRFFTTQCMKNISPEQVLQAIHEIQLSQSSESQLEETRSSLGKAHSMEGILNEQDLS</sequence>
<dbReference type="EC" id="2.4.99.24" evidence="4"/>
<evidence type="ECO:0000256" key="3">
    <source>
        <dbReference type="ARBA" id="ARBA00043995"/>
    </source>
</evidence>
<comment type="similarity">
    <text evidence="3">Belongs to the glycosyltransferase 9 family.</text>
</comment>
<dbReference type="Gene3D" id="3.40.50.2000">
    <property type="entry name" value="Glycogen Phosphorylase B"/>
    <property type="match status" value="2"/>
</dbReference>
<keyword evidence="7" id="KW-0472">Membrane</keyword>
<dbReference type="CDD" id="cd03789">
    <property type="entry name" value="GT9_LPS_heptosyltransferase"/>
    <property type="match status" value="1"/>
</dbReference>
<keyword evidence="9" id="KW-1185">Reference proteome</keyword>
<evidence type="ECO:0000256" key="5">
    <source>
        <dbReference type="ARBA" id="ARBA00047503"/>
    </source>
</evidence>
<evidence type="ECO:0000256" key="1">
    <source>
        <dbReference type="ARBA" id="ARBA00022676"/>
    </source>
</evidence>
<dbReference type="PANTHER" id="PTHR30160">
    <property type="entry name" value="TETRAACYLDISACCHARIDE 4'-KINASE-RELATED"/>
    <property type="match status" value="1"/>
</dbReference>
<accession>A0A402AM04</accession>
<feature type="compositionally biased region" description="Basic and acidic residues" evidence="6">
    <location>
        <begin position="1"/>
        <end position="21"/>
    </location>
</feature>
<dbReference type="GO" id="GO:0008713">
    <property type="term" value="F:ADP-heptose-lipopolysaccharide heptosyltransferase activity"/>
    <property type="evidence" value="ECO:0007669"/>
    <property type="project" value="UniProtKB-EC"/>
</dbReference>
<comment type="catalytic activity">
    <reaction evidence="5">
        <text>an L-alpha-D-Hep-(1-&gt;5)-[alpha-Kdo-(2-&gt;4)]-alpha-Kdo-(2-&gt;6)-lipid A + ADP-L-glycero-beta-D-manno-heptose = an L-alpha-D-Hep-(1-&gt;3)-L-alpha-D-Hep-(1-&gt;5)-[alpha-Kdo-(2-&gt;4)]-alpha-Kdo-(2-&gt;6)-lipid A + ADP + H(+)</text>
        <dbReference type="Rhea" id="RHEA:74071"/>
        <dbReference type="ChEBI" id="CHEBI:15378"/>
        <dbReference type="ChEBI" id="CHEBI:61506"/>
        <dbReference type="ChEBI" id="CHEBI:193068"/>
        <dbReference type="ChEBI" id="CHEBI:193069"/>
        <dbReference type="ChEBI" id="CHEBI:456216"/>
        <dbReference type="EC" id="2.4.99.24"/>
    </reaction>
</comment>
<gene>
    <name evidence="8" type="ORF">KDK_39910</name>
</gene>
<evidence type="ECO:0000313" key="9">
    <source>
        <dbReference type="Proteomes" id="UP000287188"/>
    </source>
</evidence>
<comment type="caution">
    <text evidence="8">The sequence shown here is derived from an EMBL/GenBank/DDBJ whole genome shotgun (WGS) entry which is preliminary data.</text>
</comment>
<dbReference type="AlphaFoldDB" id="A0A402AM04"/>
<proteinExistence type="inferred from homology"/>
<protein>
    <recommendedName>
        <fullName evidence="4">lipopolysaccharide heptosyltransferase II</fullName>
        <ecNumber evidence="4">2.4.99.24</ecNumber>
    </recommendedName>
</protein>
<evidence type="ECO:0000256" key="7">
    <source>
        <dbReference type="SAM" id="Phobius"/>
    </source>
</evidence>
<dbReference type="GO" id="GO:0009244">
    <property type="term" value="P:lipopolysaccharide core region biosynthetic process"/>
    <property type="evidence" value="ECO:0007669"/>
    <property type="project" value="TreeGrafter"/>
</dbReference>
<reference evidence="9" key="1">
    <citation type="submission" date="2018-12" db="EMBL/GenBank/DDBJ databases">
        <title>Tengunoibacter tsumagoiensis gen. nov., sp. nov., Dictyobacter kobayashii sp. nov., D. alpinus sp. nov., and D. joshuensis sp. nov. and description of Dictyobacteraceae fam. nov. within the order Ktedonobacterales isolated from Tengu-no-mugimeshi.</title>
        <authorList>
            <person name="Wang C.M."/>
            <person name="Zheng Y."/>
            <person name="Sakai Y."/>
            <person name="Toyoda A."/>
            <person name="Minakuchi Y."/>
            <person name="Abe K."/>
            <person name="Yokota A."/>
            <person name="Yabe S."/>
        </authorList>
    </citation>
    <scope>NUCLEOTIDE SEQUENCE [LARGE SCALE GENOMIC DNA]</scope>
    <source>
        <strain evidence="9">Uno11</strain>
    </source>
</reference>
<evidence type="ECO:0000313" key="8">
    <source>
        <dbReference type="EMBL" id="GCE20191.1"/>
    </source>
</evidence>
<dbReference type="InterPro" id="IPR051199">
    <property type="entry name" value="LPS_LOS_Heptosyltrfase"/>
</dbReference>
<dbReference type="InterPro" id="IPR002201">
    <property type="entry name" value="Glyco_trans_9"/>
</dbReference>
<feature type="transmembrane region" description="Helical" evidence="7">
    <location>
        <begin position="34"/>
        <end position="52"/>
    </location>
</feature>
<dbReference type="InterPro" id="IPR011910">
    <property type="entry name" value="RfaF"/>
</dbReference>
<dbReference type="Pfam" id="PF01075">
    <property type="entry name" value="Glyco_transf_9"/>
    <property type="match status" value="1"/>
</dbReference>
<keyword evidence="7" id="KW-0812">Transmembrane</keyword>
<feature type="region of interest" description="Disordered" evidence="6">
    <location>
        <begin position="426"/>
        <end position="454"/>
    </location>
</feature>
<dbReference type="GO" id="GO:0005829">
    <property type="term" value="C:cytosol"/>
    <property type="evidence" value="ECO:0007669"/>
    <property type="project" value="TreeGrafter"/>
</dbReference>
<keyword evidence="2 8" id="KW-0808">Transferase</keyword>
<feature type="region of interest" description="Disordered" evidence="6">
    <location>
        <begin position="1"/>
        <end position="24"/>
    </location>
</feature>
<dbReference type="SUPFAM" id="SSF53756">
    <property type="entry name" value="UDP-Glycosyltransferase/glycogen phosphorylase"/>
    <property type="match status" value="1"/>
</dbReference>
<organism evidence="8 9">
    <name type="scientific">Dictyobacter kobayashii</name>
    <dbReference type="NCBI Taxonomy" id="2014872"/>
    <lineage>
        <taxon>Bacteria</taxon>
        <taxon>Bacillati</taxon>
        <taxon>Chloroflexota</taxon>
        <taxon>Ktedonobacteria</taxon>
        <taxon>Ktedonobacterales</taxon>
        <taxon>Dictyobacteraceae</taxon>
        <taxon>Dictyobacter</taxon>
    </lineage>
</organism>
<keyword evidence="7" id="KW-1133">Transmembrane helix</keyword>